<feature type="transmembrane region" description="Helical" evidence="5">
    <location>
        <begin position="268"/>
        <end position="290"/>
    </location>
</feature>
<sequence>MNFSTSIVSLERTYLMLQISEWIYNVVSLLSSIYFVNRLCRISLIHINLRIQLCSIALQYTVNFTSRIADHINATLDQKPQVLTNVVCLMFAVINGTSVFSCVVTILNIAMERLLATVLHKSYEVRGSTIGIAMLTVTILLGIFVSAFSLGYDIYNGTYDIRTSTESCLSVRLHPEAVPFAWIVAFFCCLFGTIIIVKLYYYNRRQRKRIKGVSLSTRYQYNENMVTTRALLPAVGGYIFFVVPGCVLSTYIAVIMLKHGDRGLFVQILIQILYLMSFFYQIFFIVYVSIKYPPLFAQVRRDFRRLFREKSARIGEESATLGTSQSIYISNPTETTKTYFIELDKCWNQTPIRKN</sequence>
<dbReference type="Pfam" id="PF10292">
    <property type="entry name" value="7TM_GPCR_Srab"/>
    <property type="match status" value="1"/>
</dbReference>
<feature type="transmembrane region" description="Helical" evidence="5">
    <location>
        <begin position="43"/>
        <end position="62"/>
    </location>
</feature>
<accession>A0AAD4MVJ7</accession>
<dbReference type="SUPFAM" id="SSF81321">
    <property type="entry name" value="Family A G protein-coupled receptor-like"/>
    <property type="match status" value="1"/>
</dbReference>
<gene>
    <name evidence="6" type="ORF">DdX_13811</name>
</gene>
<dbReference type="PANTHER" id="PTHR47521:SF7">
    <property type="entry name" value="SERPENTINE RECEPTOR CLASS EPSILON-6"/>
    <property type="match status" value="1"/>
</dbReference>
<feature type="transmembrane region" description="Helical" evidence="5">
    <location>
        <begin position="82"/>
        <end position="109"/>
    </location>
</feature>
<organism evidence="6 7">
    <name type="scientific">Ditylenchus destructor</name>
    <dbReference type="NCBI Taxonomy" id="166010"/>
    <lineage>
        <taxon>Eukaryota</taxon>
        <taxon>Metazoa</taxon>
        <taxon>Ecdysozoa</taxon>
        <taxon>Nematoda</taxon>
        <taxon>Chromadorea</taxon>
        <taxon>Rhabditida</taxon>
        <taxon>Tylenchina</taxon>
        <taxon>Tylenchomorpha</taxon>
        <taxon>Sphaerularioidea</taxon>
        <taxon>Anguinidae</taxon>
        <taxon>Anguininae</taxon>
        <taxon>Ditylenchus</taxon>
    </lineage>
</organism>
<keyword evidence="3 5" id="KW-1133">Transmembrane helix</keyword>
<dbReference type="InterPro" id="IPR052860">
    <property type="entry name" value="NRL-GPCR1"/>
</dbReference>
<feature type="transmembrane region" description="Helical" evidence="5">
    <location>
        <begin position="180"/>
        <end position="201"/>
    </location>
</feature>
<comment type="subcellular location">
    <subcellularLocation>
        <location evidence="1">Membrane</location>
        <topology evidence="1">Multi-pass membrane protein</topology>
    </subcellularLocation>
</comment>
<dbReference type="GO" id="GO:0016020">
    <property type="term" value="C:membrane"/>
    <property type="evidence" value="ECO:0007669"/>
    <property type="project" value="UniProtKB-SubCell"/>
</dbReference>
<dbReference type="CDD" id="cd00637">
    <property type="entry name" value="7tm_classA_rhodopsin-like"/>
    <property type="match status" value="1"/>
</dbReference>
<dbReference type="PANTHER" id="PTHR47521">
    <property type="entry name" value="SERPENTINE RECEPTOR, CLASS E (EPSILON)-RELATED"/>
    <property type="match status" value="1"/>
</dbReference>
<evidence type="ECO:0000256" key="4">
    <source>
        <dbReference type="ARBA" id="ARBA00023136"/>
    </source>
</evidence>
<reference evidence="6" key="1">
    <citation type="submission" date="2022-01" db="EMBL/GenBank/DDBJ databases">
        <title>Genome Sequence Resource for Two Populations of Ditylenchus destructor, the Migratory Endoparasitic Phytonematode.</title>
        <authorList>
            <person name="Zhang H."/>
            <person name="Lin R."/>
            <person name="Xie B."/>
        </authorList>
    </citation>
    <scope>NUCLEOTIDE SEQUENCE</scope>
    <source>
        <strain evidence="6">BazhouSP</strain>
    </source>
</reference>
<keyword evidence="6" id="KW-0675">Receptor</keyword>
<dbReference type="EMBL" id="JAKKPZ010000060">
    <property type="protein sequence ID" value="KAI1705057.1"/>
    <property type="molecule type" value="Genomic_DNA"/>
</dbReference>
<evidence type="ECO:0000256" key="1">
    <source>
        <dbReference type="ARBA" id="ARBA00004141"/>
    </source>
</evidence>
<feature type="transmembrane region" description="Helical" evidence="5">
    <location>
        <begin position="230"/>
        <end position="256"/>
    </location>
</feature>
<name>A0AAD4MVJ7_9BILA</name>
<evidence type="ECO:0000256" key="5">
    <source>
        <dbReference type="SAM" id="Phobius"/>
    </source>
</evidence>
<proteinExistence type="predicted"/>
<feature type="transmembrane region" description="Helical" evidence="5">
    <location>
        <begin position="15"/>
        <end position="36"/>
    </location>
</feature>
<dbReference type="Gene3D" id="1.20.1070.10">
    <property type="entry name" value="Rhodopsin 7-helix transmembrane proteins"/>
    <property type="match status" value="1"/>
</dbReference>
<keyword evidence="2 5" id="KW-0812">Transmembrane</keyword>
<evidence type="ECO:0000256" key="3">
    <source>
        <dbReference type="ARBA" id="ARBA00022989"/>
    </source>
</evidence>
<evidence type="ECO:0000313" key="6">
    <source>
        <dbReference type="EMBL" id="KAI1705057.1"/>
    </source>
</evidence>
<evidence type="ECO:0000313" key="7">
    <source>
        <dbReference type="Proteomes" id="UP001201812"/>
    </source>
</evidence>
<comment type="caution">
    <text evidence="6">The sequence shown here is derived from an EMBL/GenBank/DDBJ whole genome shotgun (WGS) entry which is preliminary data.</text>
</comment>
<dbReference type="Proteomes" id="UP001201812">
    <property type="component" value="Unassembled WGS sequence"/>
</dbReference>
<keyword evidence="4 5" id="KW-0472">Membrane</keyword>
<keyword evidence="7" id="KW-1185">Reference proteome</keyword>
<feature type="transmembrane region" description="Helical" evidence="5">
    <location>
        <begin position="130"/>
        <end position="152"/>
    </location>
</feature>
<protein>
    <submittedName>
        <fullName evidence="6">Serpentine type 7TM GPCR receptor class ab chemoreceptor domain-containing protein</fullName>
    </submittedName>
</protein>
<dbReference type="AlphaFoldDB" id="A0AAD4MVJ7"/>
<evidence type="ECO:0000256" key="2">
    <source>
        <dbReference type="ARBA" id="ARBA00022692"/>
    </source>
</evidence>
<dbReference type="InterPro" id="IPR019408">
    <property type="entry name" value="7TM_GPCR_serpentine_rcpt_Srab"/>
</dbReference>